<protein>
    <submittedName>
        <fullName evidence="1">Uncharacterized protein</fullName>
    </submittedName>
</protein>
<proteinExistence type="predicted"/>
<comment type="caution">
    <text evidence="1">The sequence shown here is derived from an EMBL/GenBank/DDBJ whole genome shotgun (WGS) entry which is preliminary data.</text>
</comment>
<name>A0A9J6FNT8_HAELO</name>
<gene>
    <name evidence="1" type="ORF">HPB48_022071</name>
</gene>
<evidence type="ECO:0000313" key="1">
    <source>
        <dbReference type="EMBL" id="KAH9364539.1"/>
    </source>
</evidence>
<accession>A0A9J6FNT8</accession>
<sequence>MFAAGPDTAANMDLRSCFAQVCVVAWFLLTTAAAGGTSIGQAANDVRPVYLPTETLVTRTEADRPGWFAYPLRLEQPAPLSWQPGTSEAPPAMLFKHPPLAAAMGPDTAANMTYAPVLHRLVTFTMLYALRALTGAC</sequence>
<organism evidence="1 2">
    <name type="scientific">Haemaphysalis longicornis</name>
    <name type="common">Bush tick</name>
    <dbReference type="NCBI Taxonomy" id="44386"/>
    <lineage>
        <taxon>Eukaryota</taxon>
        <taxon>Metazoa</taxon>
        <taxon>Ecdysozoa</taxon>
        <taxon>Arthropoda</taxon>
        <taxon>Chelicerata</taxon>
        <taxon>Arachnida</taxon>
        <taxon>Acari</taxon>
        <taxon>Parasitiformes</taxon>
        <taxon>Ixodida</taxon>
        <taxon>Ixodoidea</taxon>
        <taxon>Ixodidae</taxon>
        <taxon>Haemaphysalinae</taxon>
        <taxon>Haemaphysalis</taxon>
    </lineage>
</organism>
<dbReference type="EMBL" id="JABSTR010000002">
    <property type="protein sequence ID" value="KAH9364539.1"/>
    <property type="molecule type" value="Genomic_DNA"/>
</dbReference>
<dbReference type="Proteomes" id="UP000821853">
    <property type="component" value="Chromosome 10"/>
</dbReference>
<keyword evidence="2" id="KW-1185">Reference proteome</keyword>
<reference evidence="1 2" key="1">
    <citation type="journal article" date="2020" name="Cell">
        <title>Large-Scale Comparative Analyses of Tick Genomes Elucidate Their Genetic Diversity and Vector Capacities.</title>
        <authorList>
            <consortium name="Tick Genome and Microbiome Consortium (TIGMIC)"/>
            <person name="Jia N."/>
            <person name="Wang J."/>
            <person name="Shi W."/>
            <person name="Du L."/>
            <person name="Sun Y."/>
            <person name="Zhan W."/>
            <person name="Jiang J.F."/>
            <person name="Wang Q."/>
            <person name="Zhang B."/>
            <person name="Ji P."/>
            <person name="Bell-Sakyi L."/>
            <person name="Cui X.M."/>
            <person name="Yuan T.T."/>
            <person name="Jiang B.G."/>
            <person name="Yang W.F."/>
            <person name="Lam T.T."/>
            <person name="Chang Q.C."/>
            <person name="Ding S.J."/>
            <person name="Wang X.J."/>
            <person name="Zhu J.G."/>
            <person name="Ruan X.D."/>
            <person name="Zhao L."/>
            <person name="Wei J.T."/>
            <person name="Ye R.Z."/>
            <person name="Que T.C."/>
            <person name="Du C.H."/>
            <person name="Zhou Y.H."/>
            <person name="Cheng J.X."/>
            <person name="Dai P.F."/>
            <person name="Guo W.B."/>
            <person name="Han X.H."/>
            <person name="Huang E.J."/>
            <person name="Li L.F."/>
            <person name="Wei W."/>
            <person name="Gao Y.C."/>
            <person name="Liu J.Z."/>
            <person name="Shao H.Z."/>
            <person name="Wang X."/>
            <person name="Wang C.C."/>
            <person name="Yang T.C."/>
            <person name="Huo Q.B."/>
            <person name="Li W."/>
            <person name="Chen H.Y."/>
            <person name="Chen S.E."/>
            <person name="Zhou L.G."/>
            <person name="Ni X.B."/>
            <person name="Tian J.H."/>
            <person name="Sheng Y."/>
            <person name="Liu T."/>
            <person name="Pan Y.S."/>
            <person name="Xia L.Y."/>
            <person name="Li J."/>
            <person name="Zhao F."/>
            <person name="Cao W.C."/>
        </authorList>
    </citation>
    <scope>NUCLEOTIDE SEQUENCE [LARGE SCALE GENOMIC DNA]</scope>
    <source>
        <strain evidence="1">HaeL-2018</strain>
    </source>
</reference>
<evidence type="ECO:0000313" key="2">
    <source>
        <dbReference type="Proteomes" id="UP000821853"/>
    </source>
</evidence>
<dbReference type="AlphaFoldDB" id="A0A9J6FNT8"/>
<dbReference type="VEuPathDB" id="VectorBase:HLOH_041492"/>